<comment type="caution">
    <text evidence="2">The sequence shown here is derived from an EMBL/GenBank/DDBJ whole genome shotgun (WGS) entry which is preliminary data.</text>
</comment>
<dbReference type="Pfam" id="PF12802">
    <property type="entry name" value="MarR_2"/>
    <property type="match status" value="1"/>
</dbReference>
<dbReference type="InterPro" id="IPR036388">
    <property type="entry name" value="WH-like_DNA-bd_sf"/>
</dbReference>
<dbReference type="InterPro" id="IPR039422">
    <property type="entry name" value="MarR/SlyA-like"/>
</dbReference>
<evidence type="ECO:0000259" key="1">
    <source>
        <dbReference type="PROSITE" id="PS50995"/>
    </source>
</evidence>
<dbReference type="Proteomes" id="UP000287188">
    <property type="component" value="Unassembled WGS sequence"/>
</dbReference>
<dbReference type="GO" id="GO:0006950">
    <property type="term" value="P:response to stress"/>
    <property type="evidence" value="ECO:0007669"/>
    <property type="project" value="TreeGrafter"/>
</dbReference>
<dbReference type="EMBL" id="BIFS01000001">
    <property type="protein sequence ID" value="GCE19164.1"/>
    <property type="molecule type" value="Genomic_DNA"/>
</dbReference>
<dbReference type="OrthoDB" id="327696at2"/>
<dbReference type="PANTHER" id="PTHR33164:SF43">
    <property type="entry name" value="HTH-TYPE TRANSCRIPTIONAL REPRESSOR YETL"/>
    <property type="match status" value="1"/>
</dbReference>
<dbReference type="InterPro" id="IPR000835">
    <property type="entry name" value="HTH_MarR-typ"/>
</dbReference>
<protein>
    <submittedName>
        <fullName evidence="2">MarR family transcriptional regulator</fullName>
    </submittedName>
</protein>
<dbReference type="GO" id="GO:0003700">
    <property type="term" value="F:DNA-binding transcription factor activity"/>
    <property type="evidence" value="ECO:0007669"/>
    <property type="project" value="InterPro"/>
</dbReference>
<sequence>MGPVSKDAGTELEIYQLLSKTFILLDDSDNRFFADYGLSTRQYWALQHLDEVNGRSMVDLSRLLITDKSNVTGIVDRLQHLKLVKRVPSVQDRRVTLITLTAEGSRLREKIDTQHSLRIRELMSVLDISKQKMLLEYLRSVSQSIEKELHQVDTGQSE</sequence>
<feature type="domain" description="HTH marR-type" evidence="1">
    <location>
        <begin position="11"/>
        <end position="143"/>
    </location>
</feature>
<dbReference type="PRINTS" id="PR00598">
    <property type="entry name" value="HTHMARR"/>
</dbReference>
<reference evidence="3" key="1">
    <citation type="submission" date="2018-12" db="EMBL/GenBank/DDBJ databases">
        <title>Tengunoibacter tsumagoiensis gen. nov., sp. nov., Dictyobacter kobayashii sp. nov., D. alpinus sp. nov., and D. joshuensis sp. nov. and description of Dictyobacteraceae fam. nov. within the order Ktedonobacterales isolated from Tengu-no-mugimeshi.</title>
        <authorList>
            <person name="Wang C.M."/>
            <person name="Zheng Y."/>
            <person name="Sakai Y."/>
            <person name="Toyoda A."/>
            <person name="Minakuchi Y."/>
            <person name="Abe K."/>
            <person name="Yokota A."/>
            <person name="Yabe S."/>
        </authorList>
    </citation>
    <scope>NUCLEOTIDE SEQUENCE [LARGE SCALE GENOMIC DNA]</scope>
    <source>
        <strain evidence="3">Uno11</strain>
    </source>
</reference>
<dbReference type="AlphaFoldDB" id="A0A402AJB9"/>
<keyword evidence="3" id="KW-1185">Reference proteome</keyword>
<evidence type="ECO:0000313" key="2">
    <source>
        <dbReference type="EMBL" id="GCE19164.1"/>
    </source>
</evidence>
<organism evidence="2 3">
    <name type="scientific">Dictyobacter kobayashii</name>
    <dbReference type="NCBI Taxonomy" id="2014872"/>
    <lineage>
        <taxon>Bacteria</taxon>
        <taxon>Bacillati</taxon>
        <taxon>Chloroflexota</taxon>
        <taxon>Ktedonobacteria</taxon>
        <taxon>Ktedonobacterales</taxon>
        <taxon>Dictyobacteraceae</taxon>
        <taxon>Dictyobacter</taxon>
    </lineage>
</organism>
<dbReference type="PROSITE" id="PS50995">
    <property type="entry name" value="HTH_MARR_2"/>
    <property type="match status" value="1"/>
</dbReference>
<dbReference type="SUPFAM" id="SSF46785">
    <property type="entry name" value="Winged helix' DNA-binding domain"/>
    <property type="match status" value="1"/>
</dbReference>
<dbReference type="SMART" id="SM00347">
    <property type="entry name" value="HTH_MARR"/>
    <property type="match status" value="1"/>
</dbReference>
<dbReference type="RefSeq" id="WP_126550989.1">
    <property type="nucleotide sequence ID" value="NZ_BIFS01000001.1"/>
</dbReference>
<name>A0A402AJB9_9CHLR</name>
<proteinExistence type="predicted"/>
<evidence type="ECO:0000313" key="3">
    <source>
        <dbReference type="Proteomes" id="UP000287188"/>
    </source>
</evidence>
<accession>A0A402AJB9</accession>
<dbReference type="Gene3D" id="1.10.10.10">
    <property type="entry name" value="Winged helix-like DNA-binding domain superfamily/Winged helix DNA-binding domain"/>
    <property type="match status" value="1"/>
</dbReference>
<dbReference type="PANTHER" id="PTHR33164">
    <property type="entry name" value="TRANSCRIPTIONAL REGULATOR, MARR FAMILY"/>
    <property type="match status" value="1"/>
</dbReference>
<gene>
    <name evidence="2" type="ORF">KDK_29640</name>
</gene>
<dbReference type="InterPro" id="IPR036390">
    <property type="entry name" value="WH_DNA-bd_sf"/>
</dbReference>